<evidence type="ECO:0000313" key="2">
    <source>
        <dbReference type="EMBL" id="MBA4863864.1"/>
    </source>
</evidence>
<reference evidence="2 3" key="1">
    <citation type="submission" date="2020-07" db="EMBL/GenBank/DDBJ databases">
        <title>Streptomyces isolated from Indian soil.</title>
        <authorList>
            <person name="Mandal S."/>
            <person name="Maiti P.K."/>
        </authorList>
    </citation>
    <scope>NUCLEOTIDE SEQUENCE [LARGE SCALE GENOMIC DNA]</scope>
    <source>
        <strain evidence="2 3">PSKA54</strain>
    </source>
</reference>
<feature type="region of interest" description="Disordered" evidence="1">
    <location>
        <begin position="29"/>
        <end position="51"/>
    </location>
</feature>
<proteinExistence type="predicted"/>
<name>A0A7W2HHK8_9ACTN</name>
<sequence length="51" mass="5812">MLVVPYALDLLAREAAKPTRAEMATRLERETRTELSTTDILDAIEDGRDRH</sequence>
<evidence type="ECO:0000313" key="3">
    <source>
        <dbReference type="Proteomes" id="UP000586976"/>
    </source>
</evidence>
<accession>A0A7W2HHK8</accession>
<protein>
    <submittedName>
        <fullName evidence="2">Uncharacterized protein</fullName>
    </submittedName>
</protein>
<dbReference type="EMBL" id="JACEQY010000024">
    <property type="protein sequence ID" value="MBA4863864.1"/>
    <property type="molecule type" value="Genomic_DNA"/>
</dbReference>
<comment type="caution">
    <text evidence="2">The sequence shown here is derived from an EMBL/GenBank/DDBJ whole genome shotgun (WGS) entry which is preliminary data.</text>
</comment>
<dbReference type="AlphaFoldDB" id="A0A7W2HHK8"/>
<keyword evidence="3" id="KW-1185">Reference proteome</keyword>
<organism evidence="2 3">
    <name type="scientific">Streptomyces himalayensis subsp. aureolus</name>
    <dbReference type="NCBI Taxonomy" id="2758039"/>
    <lineage>
        <taxon>Bacteria</taxon>
        <taxon>Bacillati</taxon>
        <taxon>Actinomycetota</taxon>
        <taxon>Actinomycetes</taxon>
        <taxon>Kitasatosporales</taxon>
        <taxon>Streptomycetaceae</taxon>
        <taxon>Streptomyces</taxon>
        <taxon>Streptomyces himalayensis</taxon>
    </lineage>
</organism>
<evidence type="ECO:0000256" key="1">
    <source>
        <dbReference type="SAM" id="MobiDB-lite"/>
    </source>
</evidence>
<gene>
    <name evidence="2" type="ORF">H1V43_21380</name>
</gene>
<dbReference type="Proteomes" id="UP000586976">
    <property type="component" value="Unassembled WGS sequence"/>
</dbReference>
<dbReference type="RefSeq" id="WP_181865574.1">
    <property type="nucleotide sequence ID" value="NZ_JACEQY010000024.1"/>
</dbReference>